<dbReference type="Proteomes" id="UP001161017">
    <property type="component" value="Unassembled WGS sequence"/>
</dbReference>
<evidence type="ECO:0000313" key="1">
    <source>
        <dbReference type="EMBL" id="MDI1490127.1"/>
    </source>
</evidence>
<organism evidence="1 2">
    <name type="scientific">Ramalina farinacea</name>
    <dbReference type="NCBI Taxonomy" id="258253"/>
    <lineage>
        <taxon>Eukaryota</taxon>
        <taxon>Fungi</taxon>
        <taxon>Dikarya</taxon>
        <taxon>Ascomycota</taxon>
        <taxon>Pezizomycotina</taxon>
        <taxon>Lecanoromycetes</taxon>
        <taxon>OSLEUM clade</taxon>
        <taxon>Lecanoromycetidae</taxon>
        <taxon>Lecanorales</taxon>
        <taxon>Lecanorineae</taxon>
        <taxon>Ramalinaceae</taxon>
        <taxon>Ramalina</taxon>
    </lineage>
</organism>
<accession>A0AA43TZD8</accession>
<proteinExistence type="predicted"/>
<gene>
    <name evidence="1" type="ORF">OHK93_001327</name>
</gene>
<dbReference type="EMBL" id="JAPUFD010000011">
    <property type="protein sequence ID" value="MDI1490127.1"/>
    <property type="molecule type" value="Genomic_DNA"/>
</dbReference>
<comment type="caution">
    <text evidence="1">The sequence shown here is derived from an EMBL/GenBank/DDBJ whole genome shotgun (WGS) entry which is preliminary data.</text>
</comment>
<reference evidence="1" key="1">
    <citation type="journal article" date="2023" name="Genome Biol. Evol.">
        <title>First Whole Genome Sequence and Flow Cytometry Genome Size Data for the Lichen-Forming Fungus Ramalina farinacea (Ascomycota).</title>
        <authorList>
            <person name="Llewellyn T."/>
            <person name="Mian S."/>
            <person name="Hill R."/>
            <person name="Leitch I.J."/>
            <person name="Gaya E."/>
        </authorList>
    </citation>
    <scope>NUCLEOTIDE SEQUENCE</scope>
    <source>
        <strain evidence="1">LIQ254RAFAR</strain>
    </source>
</reference>
<dbReference type="AlphaFoldDB" id="A0AA43TZD8"/>
<protein>
    <submittedName>
        <fullName evidence="1">Uncharacterized protein</fullName>
    </submittedName>
</protein>
<keyword evidence="2" id="KW-1185">Reference proteome</keyword>
<sequence length="149" mass="17347">MDALCLRDVLKRSPKYQHPAQRTLYPLQLNVHSSTTGIMPFSKTSFGKSEFKGLINDLKDERASYFWGRNFTDTSECEKVLEMMNKEIYYKLQIGQKPQGQYKKCISEGKRRMARMGIYALGEPEEKHARLERYMVNAAKYRAAYGSEK</sequence>
<name>A0AA43TZD8_9LECA</name>
<evidence type="ECO:0000313" key="2">
    <source>
        <dbReference type="Proteomes" id="UP001161017"/>
    </source>
</evidence>